<reference evidence="3" key="1">
    <citation type="submission" date="2020-08" db="EMBL/GenBank/DDBJ databases">
        <authorList>
            <person name="Cejkova D."/>
            <person name="Kubasova T."/>
            <person name="Jahodarova E."/>
            <person name="Rychlik I."/>
        </authorList>
    </citation>
    <scope>NUCLEOTIDE SEQUENCE</scope>
    <source>
        <strain evidence="3">An559</strain>
    </source>
</reference>
<accession>A0A938X320</accession>
<dbReference type="EMBL" id="JACJKY010000002">
    <property type="protein sequence ID" value="MBM6919892.1"/>
    <property type="molecule type" value="Genomic_DNA"/>
</dbReference>
<feature type="signal peptide" evidence="2">
    <location>
        <begin position="1"/>
        <end position="25"/>
    </location>
</feature>
<reference evidence="3" key="2">
    <citation type="journal article" date="2021" name="Sci. Rep.">
        <title>The distribution of antibiotic resistance genes in chicken gut microbiota commensals.</title>
        <authorList>
            <person name="Juricova H."/>
            <person name="Matiasovicova J."/>
            <person name="Kubasova T."/>
            <person name="Cejkova D."/>
            <person name="Rychlik I."/>
        </authorList>
    </citation>
    <scope>NUCLEOTIDE SEQUENCE</scope>
    <source>
        <strain evidence="3">An559</strain>
    </source>
</reference>
<organism evidence="3 4">
    <name type="scientific">Merdimmobilis hominis</name>
    <dbReference type="NCBI Taxonomy" id="2897707"/>
    <lineage>
        <taxon>Bacteria</taxon>
        <taxon>Bacillati</taxon>
        <taxon>Bacillota</taxon>
        <taxon>Clostridia</taxon>
        <taxon>Eubacteriales</taxon>
        <taxon>Oscillospiraceae</taxon>
        <taxon>Merdimmobilis</taxon>
    </lineage>
</organism>
<evidence type="ECO:0000313" key="3">
    <source>
        <dbReference type="EMBL" id="MBM6919892.1"/>
    </source>
</evidence>
<keyword evidence="4" id="KW-1185">Reference proteome</keyword>
<dbReference type="Proteomes" id="UP000774750">
    <property type="component" value="Unassembled WGS sequence"/>
</dbReference>
<feature type="chain" id="PRO_5038017405" evidence="2">
    <location>
        <begin position="26"/>
        <end position="85"/>
    </location>
</feature>
<gene>
    <name evidence="3" type="ORF">H6A12_01765</name>
</gene>
<evidence type="ECO:0000256" key="2">
    <source>
        <dbReference type="SAM" id="SignalP"/>
    </source>
</evidence>
<keyword evidence="2" id="KW-0732">Signal</keyword>
<sequence length="85" mass="8791">MMKKIIIGTLIAALAAVCCTAAVWAAPNSGAGANFADENGDGVCDNRGTAGTGANFTDENGDGVCDNRADTPAQNRSQNRFRRNQ</sequence>
<dbReference type="RefSeq" id="WP_204444173.1">
    <property type="nucleotide sequence ID" value="NZ_JACJKY010000002.1"/>
</dbReference>
<protein>
    <submittedName>
        <fullName evidence="3">Uncharacterized protein</fullName>
    </submittedName>
</protein>
<name>A0A938X320_9FIRM</name>
<evidence type="ECO:0000256" key="1">
    <source>
        <dbReference type="SAM" id="MobiDB-lite"/>
    </source>
</evidence>
<feature type="region of interest" description="Disordered" evidence="1">
    <location>
        <begin position="47"/>
        <end position="85"/>
    </location>
</feature>
<evidence type="ECO:0000313" key="4">
    <source>
        <dbReference type="Proteomes" id="UP000774750"/>
    </source>
</evidence>
<comment type="caution">
    <text evidence="3">The sequence shown here is derived from an EMBL/GenBank/DDBJ whole genome shotgun (WGS) entry which is preliminary data.</text>
</comment>
<proteinExistence type="predicted"/>
<dbReference type="AlphaFoldDB" id="A0A938X320"/>